<evidence type="ECO:0000313" key="3">
    <source>
        <dbReference type="Proteomes" id="UP000479710"/>
    </source>
</evidence>
<gene>
    <name evidence="2" type="ORF">E2562_004094</name>
</gene>
<evidence type="ECO:0000313" key="2">
    <source>
        <dbReference type="EMBL" id="KAF0887896.1"/>
    </source>
</evidence>
<protein>
    <submittedName>
        <fullName evidence="2">Uncharacterized protein</fullName>
    </submittedName>
</protein>
<feature type="region of interest" description="Disordered" evidence="1">
    <location>
        <begin position="43"/>
        <end position="105"/>
    </location>
</feature>
<accession>A0A6G1BIZ2</accession>
<proteinExistence type="predicted"/>
<dbReference type="Proteomes" id="UP000479710">
    <property type="component" value="Unassembled WGS sequence"/>
</dbReference>
<dbReference type="OrthoDB" id="689992at2759"/>
<feature type="compositionally biased region" description="Gly residues" evidence="1">
    <location>
        <begin position="61"/>
        <end position="75"/>
    </location>
</feature>
<reference evidence="2 3" key="1">
    <citation type="submission" date="2019-11" db="EMBL/GenBank/DDBJ databases">
        <title>Whole genome sequence of Oryza granulata.</title>
        <authorList>
            <person name="Li W."/>
        </authorList>
    </citation>
    <scope>NUCLEOTIDE SEQUENCE [LARGE SCALE GENOMIC DNA]</scope>
    <source>
        <strain evidence="3">cv. Menghai</strain>
        <tissue evidence="2">Leaf</tissue>
    </source>
</reference>
<keyword evidence="3" id="KW-1185">Reference proteome</keyword>
<evidence type="ECO:0000256" key="1">
    <source>
        <dbReference type="SAM" id="MobiDB-lite"/>
    </source>
</evidence>
<dbReference type="AlphaFoldDB" id="A0A6G1BIZ2"/>
<sequence>MIKGMNPKHKNLSALLPMMTPFPSFIQARSPILLDELNDDSSDSIALFTDSRPPSALAQDNGGGSRGSTSGGNGGKKGKGKTKGGGKGQSTANPPPLPVQPHWNPWQARFNSDPQPVSLNLVRVLLRAYPFPRLTWASSSKCWPRCRPRHPSYSSAHHRHIRLAALG</sequence>
<organism evidence="2 3">
    <name type="scientific">Oryza meyeriana var. granulata</name>
    <dbReference type="NCBI Taxonomy" id="110450"/>
    <lineage>
        <taxon>Eukaryota</taxon>
        <taxon>Viridiplantae</taxon>
        <taxon>Streptophyta</taxon>
        <taxon>Embryophyta</taxon>
        <taxon>Tracheophyta</taxon>
        <taxon>Spermatophyta</taxon>
        <taxon>Magnoliopsida</taxon>
        <taxon>Liliopsida</taxon>
        <taxon>Poales</taxon>
        <taxon>Poaceae</taxon>
        <taxon>BOP clade</taxon>
        <taxon>Oryzoideae</taxon>
        <taxon>Oryzeae</taxon>
        <taxon>Oryzinae</taxon>
        <taxon>Oryza</taxon>
        <taxon>Oryza meyeriana</taxon>
    </lineage>
</organism>
<comment type="caution">
    <text evidence="2">The sequence shown here is derived from an EMBL/GenBank/DDBJ whole genome shotgun (WGS) entry which is preliminary data.</text>
</comment>
<name>A0A6G1BIZ2_9ORYZ</name>
<dbReference type="EMBL" id="SPHZ02000012">
    <property type="protein sequence ID" value="KAF0887896.1"/>
    <property type="molecule type" value="Genomic_DNA"/>
</dbReference>